<dbReference type="PANTHER" id="PTHR34981">
    <property type="entry name" value="CELL DIVISION PROTEIN ZAPA"/>
    <property type="match status" value="1"/>
</dbReference>
<reference evidence="10" key="1">
    <citation type="submission" date="2021-04" db="EMBL/GenBank/DDBJ databases">
        <authorList>
            <person name="Hornung B."/>
        </authorList>
    </citation>
    <scope>NUCLEOTIDE SEQUENCE</scope>
    <source>
        <strain evidence="10">G5G6</strain>
    </source>
</reference>
<protein>
    <recommendedName>
        <fullName evidence="2">Cell division protein ZapA</fullName>
    </recommendedName>
    <alternativeName>
        <fullName evidence="9">Z ring-associated protein ZapA</fullName>
    </alternativeName>
</protein>
<evidence type="ECO:0000256" key="2">
    <source>
        <dbReference type="ARBA" id="ARBA00015195"/>
    </source>
</evidence>
<keyword evidence="3" id="KW-0963">Cytoplasm</keyword>
<organism evidence="10 11">
    <name type="scientific">Georgfuchsia toluolica</name>
    <dbReference type="NCBI Taxonomy" id="424218"/>
    <lineage>
        <taxon>Bacteria</taxon>
        <taxon>Pseudomonadati</taxon>
        <taxon>Pseudomonadota</taxon>
        <taxon>Betaproteobacteria</taxon>
        <taxon>Nitrosomonadales</taxon>
        <taxon>Sterolibacteriaceae</taxon>
        <taxon>Georgfuchsia</taxon>
    </lineage>
</organism>
<evidence type="ECO:0000256" key="3">
    <source>
        <dbReference type="ARBA" id="ARBA00022490"/>
    </source>
</evidence>
<comment type="function">
    <text evidence="7">Activator of cell division through the inhibition of FtsZ GTPase activity, therefore promoting FtsZ assembly into bundles of protofilaments necessary for the formation of the division Z ring. It is recruited early at mid-cell but it is not essential for cell division.</text>
</comment>
<dbReference type="GO" id="GO:0032153">
    <property type="term" value="C:cell division site"/>
    <property type="evidence" value="ECO:0007669"/>
    <property type="project" value="TreeGrafter"/>
</dbReference>
<comment type="subcellular location">
    <subcellularLocation>
        <location evidence="1">Cytoplasm</location>
    </subcellularLocation>
</comment>
<keyword evidence="6" id="KW-0131">Cell cycle</keyword>
<evidence type="ECO:0000256" key="6">
    <source>
        <dbReference type="ARBA" id="ARBA00023306"/>
    </source>
</evidence>
<dbReference type="InterPro" id="IPR042233">
    <property type="entry name" value="Cell_div_ZapA_N"/>
</dbReference>
<keyword evidence="5" id="KW-0717">Septation</keyword>
<evidence type="ECO:0000256" key="5">
    <source>
        <dbReference type="ARBA" id="ARBA00023210"/>
    </source>
</evidence>
<comment type="caution">
    <text evidence="10">The sequence shown here is derived from an EMBL/GenBank/DDBJ whole genome shotgun (WGS) entry which is preliminary data.</text>
</comment>
<dbReference type="SUPFAM" id="SSF102829">
    <property type="entry name" value="Cell division protein ZapA-like"/>
    <property type="match status" value="1"/>
</dbReference>
<dbReference type="GO" id="GO:0043093">
    <property type="term" value="P:FtsZ-dependent cytokinesis"/>
    <property type="evidence" value="ECO:0007669"/>
    <property type="project" value="TreeGrafter"/>
</dbReference>
<dbReference type="InterPro" id="IPR007838">
    <property type="entry name" value="Cell_div_ZapA-like"/>
</dbReference>
<dbReference type="PANTHER" id="PTHR34981:SF1">
    <property type="entry name" value="CELL DIVISION PROTEIN ZAPA"/>
    <property type="match status" value="1"/>
</dbReference>
<dbReference type="EMBL" id="CAJQUM010000001">
    <property type="protein sequence ID" value="CAG4884068.1"/>
    <property type="molecule type" value="Genomic_DNA"/>
</dbReference>
<dbReference type="Pfam" id="PF05164">
    <property type="entry name" value="ZapA"/>
    <property type="match status" value="1"/>
</dbReference>
<dbReference type="GO" id="GO:0005829">
    <property type="term" value="C:cytosol"/>
    <property type="evidence" value="ECO:0007669"/>
    <property type="project" value="TreeGrafter"/>
</dbReference>
<keyword evidence="4 10" id="KW-0132">Cell division</keyword>
<accession>A0A916J5Z1</accession>
<proteinExistence type="predicted"/>
<keyword evidence="11" id="KW-1185">Reference proteome</keyword>
<evidence type="ECO:0000256" key="9">
    <source>
        <dbReference type="ARBA" id="ARBA00033158"/>
    </source>
</evidence>
<dbReference type="Gene3D" id="1.20.5.50">
    <property type="match status" value="1"/>
</dbReference>
<dbReference type="RefSeq" id="WP_220635953.1">
    <property type="nucleotide sequence ID" value="NZ_CAJQUM010000001.1"/>
</dbReference>
<comment type="subunit">
    <text evidence="8">Homodimer. Interacts with FtsZ.</text>
</comment>
<dbReference type="GO" id="GO:0030428">
    <property type="term" value="C:cell septum"/>
    <property type="evidence" value="ECO:0007669"/>
    <property type="project" value="TreeGrafter"/>
</dbReference>
<evidence type="ECO:0000256" key="4">
    <source>
        <dbReference type="ARBA" id="ARBA00022618"/>
    </source>
</evidence>
<evidence type="ECO:0000256" key="7">
    <source>
        <dbReference type="ARBA" id="ARBA00024910"/>
    </source>
</evidence>
<name>A0A916J5Z1_9PROT</name>
<dbReference type="Proteomes" id="UP000742786">
    <property type="component" value="Unassembled WGS sequence"/>
</dbReference>
<gene>
    <name evidence="10" type="primary">zapA</name>
    <name evidence="10" type="ORF">GTOL_11951</name>
</gene>
<evidence type="ECO:0000313" key="10">
    <source>
        <dbReference type="EMBL" id="CAG4884068.1"/>
    </source>
</evidence>
<evidence type="ECO:0000256" key="1">
    <source>
        <dbReference type="ARBA" id="ARBA00004496"/>
    </source>
</evidence>
<dbReference type="AlphaFoldDB" id="A0A916J5Z1"/>
<dbReference type="Gene3D" id="3.30.160.880">
    <property type="entry name" value="Cell division protein ZapA protomer, N-terminal domain"/>
    <property type="match status" value="1"/>
</dbReference>
<sequence length="107" mass="11680">MSATNTLDIKLQGKDYRVACAPEEREALLAAASFLDAKMNEIAEITRSSGERLAVMAALNISHELLALRQSPDKAAAVDAEVARRRIKAIEARLDTVLAEQKQDALF</sequence>
<evidence type="ECO:0000256" key="8">
    <source>
        <dbReference type="ARBA" id="ARBA00026068"/>
    </source>
</evidence>
<dbReference type="InterPro" id="IPR036192">
    <property type="entry name" value="Cell_div_ZapA-like_sf"/>
</dbReference>
<dbReference type="GO" id="GO:0000917">
    <property type="term" value="P:division septum assembly"/>
    <property type="evidence" value="ECO:0007669"/>
    <property type="project" value="UniProtKB-KW"/>
</dbReference>
<evidence type="ECO:0000313" key="11">
    <source>
        <dbReference type="Proteomes" id="UP000742786"/>
    </source>
</evidence>
<dbReference type="GO" id="GO:0000921">
    <property type="term" value="P:septin ring assembly"/>
    <property type="evidence" value="ECO:0007669"/>
    <property type="project" value="TreeGrafter"/>
</dbReference>